<name>R4T716_9CAUD</name>
<evidence type="ECO:0000313" key="2">
    <source>
        <dbReference type="EMBL" id="AGM11514.1"/>
    </source>
</evidence>
<gene>
    <name evidence="2" type="primary">217</name>
    <name evidence="2" type="ORF">HGTV1_217</name>
</gene>
<dbReference type="Pfam" id="PF09414">
    <property type="entry name" value="RNA_ligase"/>
    <property type="match status" value="1"/>
</dbReference>
<feature type="domain" description="RNA ligase" evidence="1">
    <location>
        <begin position="23"/>
        <end position="192"/>
    </location>
</feature>
<dbReference type="SUPFAM" id="SSF56091">
    <property type="entry name" value="DNA ligase/mRNA capping enzyme, catalytic domain"/>
    <property type="match status" value="1"/>
</dbReference>
<dbReference type="GO" id="GO:0016874">
    <property type="term" value="F:ligase activity"/>
    <property type="evidence" value="ECO:0007669"/>
    <property type="project" value="UniProtKB-KW"/>
</dbReference>
<dbReference type="InterPro" id="IPR021122">
    <property type="entry name" value="RNA_ligase_dom_REL/Rnl2"/>
</dbReference>
<dbReference type="EMBL" id="KC292026">
    <property type="protein sequence ID" value="AGM11514.1"/>
    <property type="molecule type" value="Genomic_DNA"/>
</dbReference>
<protein>
    <submittedName>
        <fullName evidence="2">RNA ligase</fullName>
    </submittedName>
</protein>
<dbReference type="GeneID" id="16194050"/>
<accession>R4T716</accession>
<dbReference type="Gene3D" id="3.30.470.30">
    <property type="entry name" value="DNA ligase/mRNA capping enzyme"/>
    <property type="match status" value="1"/>
</dbReference>
<dbReference type="Proteomes" id="UP000202786">
    <property type="component" value="Segment"/>
</dbReference>
<organism evidence="2 3">
    <name type="scientific">Halogranum tailed virus 1</name>
    <dbReference type="NCBI Taxonomy" id="1273749"/>
    <lineage>
        <taxon>Viruses</taxon>
        <taxon>Duplodnaviria</taxon>
        <taxon>Heunggongvirae</taxon>
        <taxon>Uroviricota</taxon>
        <taxon>Caudoviricetes</taxon>
        <taxon>Thumleimavirales</taxon>
        <taxon>Halomagnusviridae</taxon>
        <taxon>Hagravirus</taxon>
        <taxon>Hagravirus capitaneum</taxon>
        <taxon>Hagravirus HGTV1</taxon>
    </lineage>
</organism>
<keyword evidence="2" id="KW-0436">Ligase</keyword>
<evidence type="ECO:0000259" key="1">
    <source>
        <dbReference type="Pfam" id="PF09414"/>
    </source>
</evidence>
<sequence>MRKYPKIKYPNDEEARGVFAKGDIVIQEKLDGGNFRFTHERNLDEEYHTDSRDIVFGSRNVQFKNVRDENKQFERPMNYIRENVNPQHILDVEDWYDGRLTFFGEAMTPHTLEYDWEETPGFVGFDVYDEASGRWLNHTELERAFEHLGLPTAEIVDIVSAEAWDDYEVEVPQSEYGEVEAEGLTFKNYETQTFSKFVRDDFKEKNKKTFGGGGGNPNKEPSGAEKLSYQYVTNARIEKNAHKMVDEGPFESLKMEMMQPTDGHDGLPQAVIRDMAEEEGVNIFLNERWEVDIGEFRSITASRCAAVLKQMIQKRAVEEL</sequence>
<dbReference type="RefSeq" id="YP_008059392.1">
    <property type="nucleotide sequence ID" value="NC_021328.1"/>
</dbReference>
<keyword evidence="3" id="KW-1185">Reference proteome</keyword>
<evidence type="ECO:0000313" key="3">
    <source>
        <dbReference type="Proteomes" id="UP000202786"/>
    </source>
</evidence>
<reference evidence="2 3" key="1">
    <citation type="submission" date="2012-12" db="EMBL/GenBank/DDBJ databases">
        <authorList>
            <person name="Sencilo A."/>
            <person name="Jacobs-Sera D."/>
            <person name="Russell D.A."/>
            <person name="Ko C."/>
            <person name="Atanasova N."/>
            <person name="Osterlund E."/>
            <person name="Oksanen H.M."/>
            <person name="Bamford D.H."/>
            <person name="Hatfull G.F."/>
            <person name="Roine E."/>
            <person name="Hendrix R.W."/>
        </authorList>
    </citation>
    <scope>NUCLEOTIDE SEQUENCE [LARGE SCALE GENOMIC DNA]</scope>
</reference>
<proteinExistence type="predicted"/>
<dbReference type="KEGG" id="vg:16194050"/>